<feature type="signal peptide" evidence="1">
    <location>
        <begin position="1"/>
        <end position="20"/>
    </location>
</feature>
<protein>
    <recommendedName>
        <fullName evidence="4">DUF1194 domain-containing protein</fullName>
    </recommendedName>
</protein>
<evidence type="ECO:0008006" key="4">
    <source>
        <dbReference type="Google" id="ProtNLM"/>
    </source>
</evidence>
<accession>A0A0L8C376</accession>
<dbReference type="InterPro" id="IPR036465">
    <property type="entry name" value="vWFA_dom_sf"/>
</dbReference>
<dbReference type="Proteomes" id="UP000037425">
    <property type="component" value="Unassembled WGS sequence"/>
</dbReference>
<dbReference type="SUPFAM" id="SSF53300">
    <property type="entry name" value="vWA-like"/>
    <property type="match status" value="1"/>
</dbReference>
<organism evidence="2 3">
    <name type="scientific">Ensifer adhaerens</name>
    <name type="common">Sinorhizobium morelense</name>
    <dbReference type="NCBI Taxonomy" id="106592"/>
    <lineage>
        <taxon>Bacteria</taxon>
        <taxon>Pseudomonadati</taxon>
        <taxon>Pseudomonadota</taxon>
        <taxon>Alphaproteobacteria</taxon>
        <taxon>Hyphomicrobiales</taxon>
        <taxon>Rhizobiaceae</taxon>
        <taxon>Sinorhizobium/Ensifer group</taxon>
        <taxon>Ensifer</taxon>
    </lineage>
</organism>
<dbReference type="InterPro" id="IPR010607">
    <property type="entry name" value="DUF1194"/>
</dbReference>
<dbReference type="AlphaFoldDB" id="A0A0L8C376"/>
<sequence length="264" mass="27800">MLSMLALILSLTGGPTQTAAAPVAVDVELVLAVDMSGSMDLDEARVQRAGYVQALRHADFLNAVASGRYGRIAIGYYEWAGTVNESSVVAWQVIANAADAAAFAAMIEARPVGTRRGTSISNAITYGTALIDSNAFAGMRRIIDVSGDGPNNIGPPVIPARDIAIARGIIINGLAILIRPSVSTGPLDQYYAECVIGGPGSFVLPVHEPEDFAIAIRQKLILEVSGLPPPPSVRLVDALPAPDCLIGEKLRPGFLDRIYPELDK</sequence>
<proteinExistence type="predicted"/>
<dbReference type="RefSeq" id="WP_053248284.1">
    <property type="nucleotide sequence ID" value="NZ_LGAP01000002.1"/>
</dbReference>
<comment type="caution">
    <text evidence="2">The sequence shown here is derived from an EMBL/GenBank/DDBJ whole genome shotgun (WGS) entry which is preliminary data.</text>
</comment>
<dbReference type="Pfam" id="PF06707">
    <property type="entry name" value="DUF1194"/>
    <property type="match status" value="1"/>
</dbReference>
<gene>
    <name evidence="2" type="ORF">AC244_08345</name>
</gene>
<dbReference type="PATRIC" id="fig|106592.7.peg.3335"/>
<name>A0A0L8C376_ENSAD</name>
<evidence type="ECO:0000313" key="3">
    <source>
        <dbReference type="Proteomes" id="UP000037425"/>
    </source>
</evidence>
<feature type="chain" id="PRO_5005581305" description="DUF1194 domain-containing protein" evidence="1">
    <location>
        <begin position="21"/>
        <end position="264"/>
    </location>
</feature>
<dbReference type="OrthoDB" id="9792179at2"/>
<keyword evidence="1" id="KW-0732">Signal</keyword>
<evidence type="ECO:0000256" key="1">
    <source>
        <dbReference type="SAM" id="SignalP"/>
    </source>
</evidence>
<dbReference type="EMBL" id="LGAP01000002">
    <property type="protein sequence ID" value="KOF21345.1"/>
    <property type="molecule type" value="Genomic_DNA"/>
</dbReference>
<dbReference type="Gene3D" id="3.40.50.410">
    <property type="entry name" value="von Willebrand factor, type A domain"/>
    <property type="match status" value="1"/>
</dbReference>
<reference evidence="3" key="1">
    <citation type="submission" date="2015-07" db="EMBL/GenBank/DDBJ databases">
        <title>Whole genome sequence of an Ensifer adhaerens strain isolated from a cave pool in the Wind Cave National Park.</title>
        <authorList>
            <person name="Eng W.W.H."/>
            <person name="Gan H.M."/>
            <person name="Barton H.A."/>
            <person name="Savka M.A."/>
        </authorList>
    </citation>
    <scope>NUCLEOTIDE SEQUENCE [LARGE SCALE GENOMIC DNA]</scope>
    <source>
        <strain evidence="3">SD006</strain>
    </source>
</reference>
<evidence type="ECO:0000313" key="2">
    <source>
        <dbReference type="EMBL" id="KOF21345.1"/>
    </source>
</evidence>